<evidence type="ECO:0000313" key="4">
    <source>
        <dbReference type="Proteomes" id="UP000811609"/>
    </source>
</evidence>
<dbReference type="EMBL" id="CM031819">
    <property type="protein sequence ID" value="KAG6637036.1"/>
    <property type="molecule type" value="Genomic_DNA"/>
</dbReference>
<gene>
    <name evidence="3" type="ORF">CIPAW_11G152600</name>
</gene>
<feature type="region of interest" description="Disordered" evidence="1">
    <location>
        <begin position="1"/>
        <end position="50"/>
    </location>
</feature>
<protein>
    <submittedName>
        <fullName evidence="3">Uncharacterized protein</fullName>
    </submittedName>
</protein>
<evidence type="ECO:0000256" key="2">
    <source>
        <dbReference type="SAM" id="Phobius"/>
    </source>
</evidence>
<organism evidence="3 4">
    <name type="scientific">Carya illinoinensis</name>
    <name type="common">Pecan</name>
    <dbReference type="NCBI Taxonomy" id="32201"/>
    <lineage>
        <taxon>Eukaryota</taxon>
        <taxon>Viridiplantae</taxon>
        <taxon>Streptophyta</taxon>
        <taxon>Embryophyta</taxon>
        <taxon>Tracheophyta</taxon>
        <taxon>Spermatophyta</taxon>
        <taxon>Magnoliopsida</taxon>
        <taxon>eudicotyledons</taxon>
        <taxon>Gunneridae</taxon>
        <taxon>Pentapetalae</taxon>
        <taxon>rosids</taxon>
        <taxon>fabids</taxon>
        <taxon>Fagales</taxon>
        <taxon>Juglandaceae</taxon>
        <taxon>Carya</taxon>
    </lineage>
</organism>
<evidence type="ECO:0000313" key="3">
    <source>
        <dbReference type="EMBL" id="KAG6637036.1"/>
    </source>
</evidence>
<dbReference type="AlphaFoldDB" id="A0A8T1NXW0"/>
<feature type="compositionally biased region" description="Basic and acidic residues" evidence="1">
    <location>
        <begin position="38"/>
        <end position="49"/>
    </location>
</feature>
<evidence type="ECO:0000256" key="1">
    <source>
        <dbReference type="SAM" id="MobiDB-lite"/>
    </source>
</evidence>
<reference evidence="3" key="1">
    <citation type="submission" date="2020-12" db="EMBL/GenBank/DDBJ databases">
        <title>WGS assembly of Carya illinoinensis cv. Pawnee.</title>
        <authorList>
            <person name="Platts A."/>
            <person name="Shu S."/>
            <person name="Wright S."/>
            <person name="Barry K."/>
            <person name="Edger P."/>
            <person name="Pires J.C."/>
            <person name="Schmutz J."/>
        </authorList>
    </citation>
    <scope>NUCLEOTIDE SEQUENCE</scope>
    <source>
        <tissue evidence="3">Leaf</tissue>
    </source>
</reference>
<comment type="caution">
    <text evidence="3">The sequence shown here is derived from an EMBL/GenBank/DDBJ whole genome shotgun (WGS) entry which is preliminary data.</text>
</comment>
<proteinExistence type="predicted"/>
<keyword evidence="4" id="KW-1185">Reference proteome</keyword>
<keyword evidence="2" id="KW-0472">Membrane</keyword>
<feature type="transmembrane region" description="Helical" evidence="2">
    <location>
        <begin position="56"/>
        <end position="74"/>
    </location>
</feature>
<accession>A0A8T1NXW0</accession>
<dbReference type="Proteomes" id="UP000811609">
    <property type="component" value="Chromosome 11"/>
</dbReference>
<keyword evidence="2" id="KW-1133">Transmembrane helix</keyword>
<sequence length="126" mass="13538">MGKKKKNDCAKNGLAQMDSQISSPEASDPPSFLACHDPSTERKETHFKEQTNAPPLLPLTSLFFLFLFCSMVLVSTHPSLQIHFCSIWHLSLPPSKHVLASPSAPSVLLNGGGGLALLISSSTLLP</sequence>
<keyword evidence="2" id="KW-0812">Transmembrane</keyword>
<name>A0A8T1NXW0_CARIL</name>